<dbReference type="SUPFAM" id="SSF52113">
    <property type="entry name" value="BRCT domain"/>
    <property type="match status" value="1"/>
</dbReference>
<dbReference type="OrthoDB" id="427711at2759"/>
<sequence>MPERRSGPAAATLAGKEMPPPKSTRPAAARPRFSAHFDAWNSSSTGHQRAENALGHSTGWRQSRNLKLSYQFKSGVTGGHRISDQVGVGSKDWEEKAKALISNEVRESAGVRVAGRVTRERVALSSEEQLMAQRKREDDSKDGESICRKRGIFEGLVIYINGSTHPSISDHKLKHVLAENGGKMSLHLGRRQVTHVILGKPSGTLGMGAGGGLSGIKLEKEIRRVGGCGVKYVGVEWVLESLQAGRRLSETRFTNLKVAPKNQKSVYEMFKKPNSTASSGSEF</sequence>
<dbReference type="PROSITE" id="PS50172">
    <property type="entry name" value="BRCT"/>
    <property type="match status" value="1"/>
</dbReference>
<dbReference type="Proteomes" id="UP000242519">
    <property type="component" value="Unassembled WGS sequence"/>
</dbReference>
<keyword evidence="4" id="KW-1185">Reference proteome</keyword>
<organism evidence="3 4">
    <name type="scientific">Diplocarpon coronariae</name>
    <dbReference type="NCBI Taxonomy" id="2795749"/>
    <lineage>
        <taxon>Eukaryota</taxon>
        <taxon>Fungi</taxon>
        <taxon>Dikarya</taxon>
        <taxon>Ascomycota</taxon>
        <taxon>Pezizomycotina</taxon>
        <taxon>Leotiomycetes</taxon>
        <taxon>Helotiales</taxon>
        <taxon>Drepanopezizaceae</taxon>
        <taxon>Diplocarpon</taxon>
    </lineage>
</organism>
<evidence type="ECO:0000313" key="3">
    <source>
        <dbReference type="EMBL" id="OWP06873.1"/>
    </source>
</evidence>
<dbReference type="EMBL" id="MZNU01000032">
    <property type="protein sequence ID" value="OWP06873.1"/>
    <property type="molecule type" value="Genomic_DNA"/>
</dbReference>
<evidence type="ECO:0000313" key="4">
    <source>
        <dbReference type="Proteomes" id="UP000242519"/>
    </source>
</evidence>
<protein>
    <submittedName>
        <fullName evidence="3">BRCA1 C Terminus (BRCT) domain containing protein</fullName>
    </submittedName>
</protein>
<feature type="region of interest" description="Disordered" evidence="1">
    <location>
        <begin position="1"/>
        <end position="30"/>
    </location>
</feature>
<dbReference type="Gene3D" id="3.40.50.10190">
    <property type="entry name" value="BRCT domain"/>
    <property type="match status" value="1"/>
</dbReference>
<evidence type="ECO:0000256" key="1">
    <source>
        <dbReference type="SAM" id="MobiDB-lite"/>
    </source>
</evidence>
<evidence type="ECO:0000259" key="2">
    <source>
        <dbReference type="PROSITE" id="PS50172"/>
    </source>
</evidence>
<dbReference type="InterPro" id="IPR001357">
    <property type="entry name" value="BRCT_dom"/>
</dbReference>
<reference evidence="3 4" key="1">
    <citation type="submission" date="2017-04" db="EMBL/GenBank/DDBJ databases">
        <title>Draft genome sequence of Marssonina coronaria NL1: causal agent of apple blotch.</title>
        <authorList>
            <person name="Cheng Q."/>
        </authorList>
    </citation>
    <scope>NUCLEOTIDE SEQUENCE [LARGE SCALE GENOMIC DNA]</scope>
    <source>
        <strain evidence="3 4">NL1</strain>
    </source>
</reference>
<comment type="caution">
    <text evidence="3">The sequence shown here is derived from an EMBL/GenBank/DDBJ whole genome shotgun (WGS) entry which is preliminary data.</text>
</comment>
<gene>
    <name evidence="3" type="ORF">B2J93_3869</name>
</gene>
<dbReference type="STRING" id="503106.A0A218ZH46"/>
<dbReference type="Pfam" id="PF00533">
    <property type="entry name" value="BRCT"/>
    <property type="match status" value="1"/>
</dbReference>
<dbReference type="SMART" id="SM00292">
    <property type="entry name" value="BRCT"/>
    <property type="match status" value="1"/>
</dbReference>
<proteinExistence type="predicted"/>
<name>A0A218ZH46_9HELO</name>
<accession>A0A218ZH46</accession>
<dbReference type="InterPro" id="IPR036420">
    <property type="entry name" value="BRCT_dom_sf"/>
</dbReference>
<dbReference type="AlphaFoldDB" id="A0A218ZH46"/>
<dbReference type="InParanoid" id="A0A218ZH46"/>
<feature type="domain" description="BRCT" evidence="2">
    <location>
        <begin position="148"/>
        <end position="255"/>
    </location>
</feature>